<comment type="similarity">
    <text evidence="13">Belongs to the class-I aminoacyl-tRNA synthetase family.</text>
</comment>
<organism evidence="16 17">
    <name type="scientific">Candidatus Zambryskibacteria bacterium RIFCSPLOWO2_12_FULL_39_23</name>
    <dbReference type="NCBI Taxonomy" id="1802776"/>
    <lineage>
        <taxon>Bacteria</taxon>
        <taxon>Candidatus Zambryskiibacteriota</taxon>
    </lineage>
</organism>
<keyword evidence="7 13" id="KW-0547">Nucleotide-binding</keyword>
<name>A0A1G2URC2_9BACT</name>
<evidence type="ECO:0000259" key="14">
    <source>
        <dbReference type="Pfam" id="PF01406"/>
    </source>
</evidence>
<dbReference type="Gene3D" id="1.10.730.10">
    <property type="entry name" value="Isoleucyl-tRNA Synthetase, Domain 1"/>
    <property type="match status" value="1"/>
</dbReference>
<evidence type="ECO:0000256" key="2">
    <source>
        <dbReference type="ARBA" id="ARBA00003314"/>
    </source>
</evidence>
<feature type="domain" description="tRNA synthetases class I catalytic" evidence="14">
    <location>
        <begin position="13"/>
        <end position="125"/>
    </location>
</feature>
<dbReference type="Proteomes" id="UP000176558">
    <property type="component" value="Unassembled WGS sequence"/>
</dbReference>
<evidence type="ECO:0000256" key="1">
    <source>
        <dbReference type="ARBA" id="ARBA00001947"/>
    </source>
</evidence>
<evidence type="ECO:0000256" key="3">
    <source>
        <dbReference type="ARBA" id="ARBA00012838"/>
    </source>
</evidence>
<dbReference type="InterPro" id="IPR014758">
    <property type="entry name" value="Met-tRNA_synth"/>
</dbReference>
<dbReference type="AlphaFoldDB" id="A0A1G2URC2"/>
<dbReference type="InterPro" id="IPR014729">
    <property type="entry name" value="Rossmann-like_a/b/a_fold"/>
</dbReference>
<dbReference type="GO" id="GO:0006431">
    <property type="term" value="P:methionyl-tRNA aminoacylation"/>
    <property type="evidence" value="ECO:0007669"/>
    <property type="project" value="InterPro"/>
</dbReference>
<dbReference type="EC" id="6.1.1.10" evidence="3"/>
<dbReference type="InterPro" id="IPR009080">
    <property type="entry name" value="tRNAsynth_Ia_anticodon-bd"/>
</dbReference>
<dbReference type="InterPro" id="IPR015413">
    <property type="entry name" value="Methionyl/Leucyl_tRNA_Synth"/>
</dbReference>
<dbReference type="PANTHER" id="PTHR43326:SF1">
    <property type="entry name" value="METHIONINE--TRNA LIGASE, MITOCHONDRIAL"/>
    <property type="match status" value="1"/>
</dbReference>
<dbReference type="FunFam" id="2.170.220.10:FF:000003">
    <property type="entry name" value="Methionine--tRNA ligase"/>
    <property type="match status" value="1"/>
</dbReference>
<dbReference type="GO" id="GO:0005524">
    <property type="term" value="F:ATP binding"/>
    <property type="evidence" value="ECO:0007669"/>
    <property type="project" value="UniProtKB-KW"/>
</dbReference>
<keyword evidence="10 13" id="KW-0648">Protein biosynthesis</keyword>
<evidence type="ECO:0000259" key="15">
    <source>
        <dbReference type="Pfam" id="PF09334"/>
    </source>
</evidence>
<evidence type="ECO:0000256" key="6">
    <source>
        <dbReference type="ARBA" id="ARBA00022723"/>
    </source>
</evidence>
<evidence type="ECO:0000256" key="5">
    <source>
        <dbReference type="ARBA" id="ARBA00022598"/>
    </source>
</evidence>
<accession>A0A1G2URC2</accession>
<evidence type="ECO:0000256" key="4">
    <source>
        <dbReference type="ARBA" id="ARBA00018753"/>
    </source>
</evidence>
<dbReference type="GO" id="GO:0046872">
    <property type="term" value="F:metal ion binding"/>
    <property type="evidence" value="ECO:0007669"/>
    <property type="project" value="UniProtKB-KW"/>
</dbReference>
<evidence type="ECO:0000256" key="10">
    <source>
        <dbReference type="ARBA" id="ARBA00022917"/>
    </source>
</evidence>
<evidence type="ECO:0000313" key="16">
    <source>
        <dbReference type="EMBL" id="OHB11872.1"/>
    </source>
</evidence>
<keyword evidence="6" id="KW-0479">Metal-binding</keyword>
<comment type="function">
    <text evidence="2">Is required not only for elongation of protein synthesis but also for the initiation of all mRNA translation through initiator tRNA(fMet) aminoacylation.</text>
</comment>
<dbReference type="Pfam" id="PF01406">
    <property type="entry name" value="tRNA-synt_1e"/>
    <property type="match status" value="1"/>
</dbReference>
<evidence type="ECO:0000256" key="8">
    <source>
        <dbReference type="ARBA" id="ARBA00022833"/>
    </source>
</evidence>
<dbReference type="PRINTS" id="PR01041">
    <property type="entry name" value="TRNASYNTHMET"/>
</dbReference>
<reference evidence="16 17" key="1">
    <citation type="journal article" date="2016" name="Nat. Commun.">
        <title>Thousands of microbial genomes shed light on interconnected biogeochemical processes in an aquifer system.</title>
        <authorList>
            <person name="Anantharaman K."/>
            <person name="Brown C.T."/>
            <person name="Hug L.A."/>
            <person name="Sharon I."/>
            <person name="Castelle C.J."/>
            <person name="Probst A.J."/>
            <person name="Thomas B.C."/>
            <person name="Singh A."/>
            <person name="Wilkins M.J."/>
            <person name="Karaoz U."/>
            <person name="Brodie E.L."/>
            <person name="Williams K.H."/>
            <person name="Hubbard S.S."/>
            <person name="Banfield J.F."/>
        </authorList>
    </citation>
    <scope>NUCLEOTIDE SEQUENCE [LARGE SCALE GENOMIC DNA]</scope>
</reference>
<comment type="caution">
    <text evidence="16">The sequence shown here is derived from an EMBL/GenBank/DDBJ whole genome shotgun (WGS) entry which is preliminary data.</text>
</comment>
<evidence type="ECO:0000256" key="12">
    <source>
        <dbReference type="ARBA" id="ARBA00030904"/>
    </source>
</evidence>
<dbReference type="Gene3D" id="2.170.220.10">
    <property type="match status" value="1"/>
</dbReference>
<dbReference type="Gene3D" id="3.40.50.620">
    <property type="entry name" value="HUPs"/>
    <property type="match status" value="1"/>
</dbReference>
<keyword evidence="8" id="KW-0862">Zinc</keyword>
<keyword evidence="9 13" id="KW-0067">ATP-binding</keyword>
<keyword evidence="11 13" id="KW-0030">Aminoacyl-tRNA synthetase</keyword>
<keyword evidence="5 13" id="KW-0436">Ligase</keyword>
<dbReference type="InterPro" id="IPR032678">
    <property type="entry name" value="tRNA-synt_1_cat_dom"/>
</dbReference>
<evidence type="ECO:0000256" key="7">
    <source>
        <dbReference type="ARBA" id="ARBA00022741"/>
    </source>
</evidence>
<dbReference type="PANTHER" id="PTHR43326">
    <property type="entry name" value="METHIONYL-TRNA SYNTHETASE"/>
    <property type="match status" value="1"/>
</dbReference>
<dbReference type="NCBIfam" id="TIGR00398">
    <property type="entry name" value="metG"/>
    <property type="match status" value="1"/>
</dbReference>
<evidence type="ECO:0000313" key="17">
    <source>
        <dbReference type="Proteomes" id="UP000176558"/>
    </source>
</evidence>
<dbReference type="InterPro" id="IPR023457">
    <property type="entry name" value="Met-tRNA_synth_2"/>
</dbReference>
<dbReference type="SUPFAM" id="SSF52374">
    <property type="entry name" value="Nucleotidylyl transferase"/>
    <property type="match status" value="1"/>
</dbReference>
<evidence type="ECO:0000256" key="13">
    <source>
        <dbReference type="RuleBase" id="RU363039"/>
    </source>
</evidence>
<proteinExistence type="inferred from homology"/>
<dbReference type="EMBL" id="MHWT01000026">
    <property type="protein sequence ID" value="OHB11872.1"/>
    <property type="molecule type" value="Genomic_DNA"/>
</dbReference>
<dbReference type="GO" id="GO:0004825">
    <property type="term" value="F:methionine-tRNA ligase activity"/>
    <property type="evidence" value="ECO:0007669"/>
    <property type="project" value="UniProtKB-EC"/>
</dbReference>
<evidence type="ECO:0000256" key="9">
    <source>
        <dbReference type="ARBA" id="ARBA00022840"/>
    </source>
</evidence>
<protein>
    <recommendedName>
        <fullName evidence="4">Methionine--tRNA ligase</fullName>
        <ecNumber evidence="3">6.1.1.10</ecNumber>
    </recommendedName>
    <alternativeName>
        <fullName evidence="12">Methionyl-tRNA synthetase</fullName>
    </alternativeName>
</protein>
<dbReference type="InterPro" id="IPR033911">
    <property type="entry name" value="MetRS_core"/>
</dbReference>
<feature type="domain" description="Methionyl/Leucyl tRNA synthetase" evidence="15">
    <location>
        <begin position="137"/>
        <end position="365"/>
    </location>
</feature>
<comment type="cofactor">
    <cofactor evidence="1">
        <name>Zn(2+)</name>
        <dbReference type="ChEBI" id="CHEBI:29105"/>
    </cofactor>
</comment>
<dbReference type="SUPFAM" id="SSF47323">
    <property type="entry name" value="Anticodon-binding domain of a subclass of class I aminoacyl-tRNA synthetases"/>
    <property type="match status" value="1"/>
</dbReference>
<gene>
    <name evidence="16" type="ORF">A3G99_00930</name>
</gene>
<sequence>MSKSFYITTTLPYVNSDPHIGFAMEIIRADIIARAKELQGFEVFFNTGTDEHGQKIFDNAKTAGKAVQDFVNKNSLKFKNLKESLGLLPTIHFIRTTDTHHIKSAQEFWQRCAKAGDIYKKNYKIKYCVGCELEKQDSEIIDGKCELHPNIELEIREEENYFFKFSKFEKLLLEFYEKNPKFVVPDFRFNEIKAFVKRGLQDFSISRLKSKMSWGVPVPGDPDHVMYVWFDALVSYISTLGWPENLVNFEKFWKNGTPVQYCGKDNLRQQSAMWQAMLMSVGLPQSNTIVIDGFITNEGQKMSKSLGNATNPKDLVAEYGIDALRYYVARELSTFEDSDVSLEKFKKAYNANLANGLGNLVSRVMKMAEGNLEKPVSISEWEDMSDYFSYLENFEIGKGTDYIWVKIGEMDSLIQKTEPFKLVKTNKEEGQKIISELVVRLYSLARMLNPIMPDTSTKIKELIKSNKSPEKPLFLRKD</sequence>
<dbReference type="Pfam" id="PF09334">
    <property type="entry name" value="tRNA-synt_1g"/>
    <property type="match status" value="1"/>
</dbReference>
<dbReference type="CDD" id="cd00814">
    <property type="entry name" value="MetRS_core"/>
    <property type="match status" value="1"/>
</dbReference>
<evidence type="ECO:0000256" key="11">
    <source>
        <dbReference type="ARBA" id="ARBA00023146"/>
    </source>
</evidence>